<organism evidence="2 3">
    <name type="scientific">Colletotrichum chrysophilum</name>
    <dbReference type="NCBI Taxonomy" id="1836956"/>
    <lineage>
        <taxon>Eukaryota</taxon>
        <taxon>Fungi</taxon>
        <taxon>Dikarya</taxon>
        <taxon>Ascomycota</taxon>
        <taxon>Pezizomycotina</taxon>
        <taxon>Sordariomycetes</taxon>
        <taxon>Hypocreomycetidae</taxon>
        <taxon>Glomerellales</taxon>
        <taxon>Glomerellaceae</taxon>
        <taxon>Colletotrichum</taxon>
        <taxon>Colletotrichum gloeosporioides species complex</taxon>
    </lineage>
</organism>
<feature type="region of interest" description="Disordered" evidence="1">
    <location>
        <begin position="1"/>
        <end position="97"/>
    </location>
</feature>
<proteinExistence type="predicted"/>
<accession>A0AAD9A1G7</accession>
<evidence type="ECO:0000256" key="1">
    <source>
        <dbReference type="SAM" id="MobiDB-lite"/>
    </source>
</evidence>
<keyword evidence="3" id="KW-1185">Reference proteome</keyword>
<reference evidence="2" key="1">
    <citation type="submission" date="2023-01" db="EMBL/GenBank/DDBJ databases">
        <title>Colletotrichum chrysophilum M932 genome sequence.</title>
        <authorList>
            <person name="Baroncelli R."/>
        </authorList>
    </citation>
    <scope>NUCLEOTIDE SEQUENCE</scope>
    <source>
        <strain evidence="2">M932</strain>
    </source>
</reference>
<gene>
    <name evidence="2" type="ORF">CCHR01_17693</name>
</gene>
<feature type="compositionally biased region" description="Basic residues" evidence="1">
    <location>
        <begin position="1"/>
        <end position="12"/>
    </location>
</feature>
<feature type="compositionally biased region" description="Basic and acidic residues" evidence="1">
    <location>
        <begin position="23"/>
        <end position="57"/>
    </location>
</feature>
<sequence length="97" mass="11293">MKKKHRTTRGSRRTQASPVATRHSSERSDCQKHWDQERSDMPRGAHRGRGEQGRSFEEGVGVSGKRRERQERHAERKGQKKKKLEIDHQSTRTSSLC</sequence>
<dbReference type="Proteomes" id="UP001243330">
    <property type="component" value="Unassembled WGS sequence"/>
</dbReference>
<name>A0AAD9A1G7_9PEZI</name>
<evidence type="ECO:0000313" key="2">
    <source>
        <dbReference type="EMBL" id="KAK1839676.1"/>
    </source>
</evidence>
<dbReference type="EMBL" id="JAQOWY010000641">
    <property type="protein sequence ID" value="KAK1839676.1"/>
    <property type="molecule type" value="Genomic_DNA"/>
</dbReference>
<feature type="compositionally biased region" description="Basic and acidic residues" evidence="1">
    <location>
        <begin position="68"/>
        <end position="77"/>
    </location>
</feature>
<comment type="caution">
    <text evidence="2">The sequence shown here is derived from an EMBL/GenBank/DDBJ whole genome shotgun (WGS) entry which is preliminary data.</text>
</comment>
<dbReference type="AlphaFoldDB" id="A0AAD9A1G7"/>
<evidence type="ECO:0000313" key="3">
    <source>
        <dbReference type="Proteomes" id="UP001243330"/>
    </source>
</evidence>
<protein>
    <submittedName>
        <fullName evidence="2">Uncharacterized protein</fullName>
    </submittedName>
</protein>